<feature type="region of interest" description="Disordered" evidence="3">
    <location>
        <begin position="801"/>
        <end position="855"/>
    </location>
</feature>
<dbReference type="Proteomes" id="UP000325797">
    <property type="component" value="Chromosome"/>
</dbReference>
<dbReference type="EMBL" id="CP042582">
    <property type="protein sequence ID" value="QEX20228.1"/>
    <property type="molecule type" value="Genomic_DNA"/>
</dbReference>
<dbReference type="CDD" id="cd17933">
    <property type="entry name" value="DEXSc_RecD-like"/>
    <property type="match status" value="1"/>
</dbReference>
<dbReference type="Pfam" id="PF03389">
    <property type="entry name" value="MobA_MobL"/>
    <property type="match status" value="1"/>
</dbReference>
<accession>A0A5J6MRR8</accession>
<dbReference type="InterPro" id="IPR027417">
    <property type="entry name" value="P-loop_NTPase"/>
</dbReference>
<evidence type="ECO:0000256" key="3">
    <source>
        <dbReference type="SAM" id="MobiDB-lite"/>
    </source>
</evidence>
<dbReference type="InterPro" id="IPR005053">
    <property type="entry name" value="MobA_MobL"/>
</dbReference>
<sequence>MSSTFYRKTFLSTKHGHLSVALGSYILGEPLRSDLTGELFRHGAGRDDVACSGTLLPPDAPLWFLDGEGNPNPQAIWNANDRTELSANKRNREPKWKKRGQLAMHVIAALPWEVSDEVREQIARRHAEEFARRGAVVTWAIHKPSEQNSKNHHLHLLVSTRRVTPQGFGKKVRGLAAAFSRGEGHERATIHKDSPPRQWRAFLEQFAAEHGIELEFNVPQAVAGVHWGNAPRRTPSEKQKADAEARAAARALLLDPSKLLEVVTTRQAVFTRRDLLRLLRAHEIVGEEADSIFARALADPEILHLRDSATNAHHGLFTTRSVRAQEMRILAAADQIRNRPMAPADVRAFAAAAARIQKGRLLSAEQKAAFLRCLGEEGLSIIQGLAGAGKSFIMAVIRDALEAAGYRVIGLAPTNAVTADMATGGFHTASTIHLELLRQETKTGWYEAWNARTCLILDEAAMIDANLYERLLVRAAEAGARVVLVGDDRQLSSIERGGIYGYLKKTCRFALLREVRRQNEPWAKKASLSFAEGRLLDGLKPYHERGYITFHADIAEAANALVRQCLEDQRQEPDKPRFVYAATRDAVARLNLGLQQGNWTLRPPERKQRLQTANGEVEFGSGDRIQFFGNERKLGIVNGLIGTIVAMQADAVTVKTDEDRIITFDPTVFDQFGLGFAGTIYRGQGRTQVQTYCLYDHAFAWGSASSYVAFTRHKESVRCYVPRPLAADLETLARQMSKSDPRVSSLEFVSEEELRGEIPAGPSDDRALVNNRTVAEPRLELRAAVVKPDVDADFAPSSEIVATSPTRPAEPNAQHSPKPAADPAPASLGLPSDVVPAIAGPSSGAGGGPGRRTGTMPALPYRTYFAGQDRSFDLSLPGDEVELLDALSNEPMKRVVEVYGDLQRTAANADPATAGHLRGLLRRITTQSQDRGFLPRENRVYAECLHYTRLDPHNIIHDEALRKHKDEVDIAPMVEPLYDVKPDVRRNLAAKLKGFVIEALRNIDGSLGNASVRARHDEALQFAIINTRAWLYDVTYAWGLDLHPDVSRALGRRAMPDEYRDQYLSLARKAEKAAGLQPAPPAPEAQPQTVIRRPIYPHFDYHKERLLTELYRTRLVAQVAEAAKMFDDAMIRRNFAEYCSGGRSAVHRDEEEAAQLRLDGLKRKLAAFEADPARTIRVARPLDFLPASVTEKDVVGPKVFYAPRVTGFQSPDKATQMLEAILRERLWMRVRQPRQVQPEQQQPSQPTPTKQIDRTAGREID</sequence>
<comment type="similarity">
    <text evidence="1">Belongs to the MobA/MobL family.</text>
</comment>
<feature type="region of interest" description="Disordered" evidence="3">
    <location>
        <begin position="1231"/>
        <end position="1261"/>
    </location>
</feature>
<keyword evidence="6" id="KW-1185">Reference proteome</keyword>
<reference evidence="5 6" key="1">
    <citation type="submission" date="2019-08" db="EMBL/GenBank/DDBJ databases">
        <title>Hyperibacter terrae gen. nov., sp. nov. and Hyperibacter viscosus sp. nov., two new members in the family Rhodospirillaceae isolated from the rhizosphere of Hypericum perforatum.</title>
        <authorList>
            <person name="Noviana Z."/>
        </authorList>
    </citation>
    <scope>NUCLEOTIDE SEQUENCE [LARGE SCALE GENOMIC DNA]</scope>
    <source>
        <strain evidence="5 6">R5959</strain>
    </source>
</reference>
<dbReference type="Gene3D" id="3.30.930.30">
    <property type="match status" value="1"/>
</dbReference>
<feature type="domain" description="MobA/MobL protein" evidence="4">
    <location>
        <begin position="20"/>
        <end position="181"/>
    </location>
</feature>
<organism evidence="5 6">
    <name type="scientific">Hypericibacter adhaerens</name>
    <dbReference type="NCBI Taxonomy" id="2602016"/>
    <lineage>
        <taxon>Bacteria</taxon>
        <taxon>Pseudomonadati</taxon>
        <taxon>Pseudomonadota</taxon>
        <taxon>Alphaproteobacteria</taxon>
        <taxon>Rhodospirillales</taxon>
        <taxon>Dongiaceae</taxon>
        <taxon>Hypericibacter</taxon>
    </lineage>
</organism>
<proteinExistence type="inferred from homology"/>
<feature type="compositionally biased region" description="Basic and acidic residues" evidence="3">
    <location>
        <begin position="1251"/>
        <end position="1261"/>
    </location>
</feature>
<dbReference type="KEGG" id="hadh:FRZ61_01440"/>
<dbReference type="Gene3D" id="2.30.30.940">
    <property type="match status" value="1"/>
</dbReference>
<evidence type="ECO:0000259" key="4">
    <source>
        <dbReference type="Pfam" id="PF03389"/>
    </source>
</evidence>
<evidence type="ECO:0000313" key="6">
    <source>
        <dbReference type="Proteomes" id="UP000325797"/>
    </source>
</evidence>
<evidence type="ECO:0000313" key="5">
    <source>
        <dbReference type="EMBL" id="QEX20228.1"/>
    </source>
</evidence>
<feature type="compositionally biased region" description="Low complexity" evidence="3">
    <location>
        <begin position="817"/>
        <end position="826"/>
    </location>
</feature>
<dbReference type="Pfam" id="PF13604">
    <property type="entry name" value="AAA_30"/>
    <property type="match status" value="1"/>
</dbReference>
<dbReference type="Gene3D" id="3.40.50.300">
    <property type="entry name" value="P-loop containing nucleotide triphosphate hydrolases"/>
    <property type="match status" value="2"/>
</dbReference>
<dbReference type="AlphaFoldDB" id="A0A5J6MRR8"/>
<gene>
    <name evidence="5" type="ORF">FRZ61_01440</name>
</gene>
<evidence type="ECO:0000256" key="2">
    <source>
        <dbReference type="ARBA" id="ARBA00022971"/>
    </source>
</evidence>
<protein>
    <recommendedName>
        <fullName evidence="4">MobA/MobL protein domain-containing protein</fullName>
    </recommendedName>
</protein>
<dbReference type="SUPFAM" id="SSF52540">
    <property type="entry name" value="P-loop containing nucleoside triphosphate hydrolases"/>
    <property type="match status" value="2"/>
</dbReference>
<name>A0A5J6MRR8_9PROT</name>
<evidence type="ECO:0000256" key="1">
    <source>
        <dbReference type="ARBA" id="ARBA00010873"/>
    </source>
</evidence>
<feature type="compositionally biased region" description="Low complexity" evidence="3">
    <location>
        <begin position="1233"/>
        <end position="1250"/>
    </location>
</feature>
<keyword evidence="2" id="KW-0184">Conjugation</keyword>